<evidence type="ECO:0000313" key="6">
    <source>
        <dbReference type="EMBL" id="SKA68856.1"/>
    </source>
</evidence>
<dbReference type="RefSeq" id="WP_078929421.1">
    <property type="nucleotide sequence ID" value="NZ_FUXX01000051.1"/>
</dbReference>
<dbReference type="Pfam" id="PF25137">
    <property type="entry name" value="ADH_Fe_C"/>
    <property type="match status" value="1"/>
</dbReference>
<dbReference type="Pfam" id="PF00465">
    <property type="entry name" value="Fe-ADH"/>
    <property type="match status" value="1"/>
</dbReference>
<dbReference type="InterPro" id="IPR044731">
    <property type="entry name" value="BDH-like"/>
</dbReference>
<dbReference type="Proteomes" id="UP000242432">
    <property type="component" value="Unassembled WGS sequence"/>
</dbReference>
<proteinExistence type="inferred from homology"/>
<evidence type="ECO:0000256" key="2">
    <source>
        <dbReference type="ARBA" id="ARBA00007358"/>
    </source>
</evidence>
<organism evidence="6 7">
    <name type="scientific">Succinivibrio dextrinosolvens DSM 3072</name>
    <dbReference type="NCBI Taxonomy" id="1123324"/>
    <lineage>
        <taxon>Bacteria</taxon>
        <taxon>Pseudomonadati</taxon>
        <taxon>Pseudomonadota</taxon>
        <taxon>Gammaproteobacteria</taxon>
        <taxon>Aeromonadales</taxon>
        <taxon>Succinivibrionaceae</taxon>
        <taxon>Succinivibrio</taxon>
    </lineage>
</organism>
<dbReference type="Gene3D" id="1.20.1090.10">
    <property type="entry name" value="Dehydroquinate synthase-like - alpha domain"/>
    <property type="match status" value="1"/>
</dbReference>
<feature type="domain" description="Fe-containing alcohol dehydrogenase-like C-terminal" evidence="5">
    <location>
        <begin position="185"/>
        <end position="384"/>
    </location>
</feature>
<dbReference type="GO" id="GO:1990002">
    <property type="term" value="F:methylglyoxal reductase (NADPH) (acetol producing) activity"/>
    <property type="evidence" value="ECO:0007669"/>
    <property type="project" value="TreeGrafter"/>
</dbReference>
<keyword evidence="3" id="KW-0560">Oxidoreductase</keyword>
<comment type="cofactor">
    <cofactor evidence="1">
        <name>Fe cation</name>
        <dbReference type="ChEBI" id="CHEBI:24875"/>
    </cofactor>
</comment>
<dbReference type="GO" id="GO:0005829">
    <property type="term" value="C:cytosol"/>
    <property type="evidence" value="ECO:0007669"/>
    <property type="project" value="TreeGrafter"/>
</dbReference>
<dbReference type="GO" id="GO:0008106">
    <property type="term" value="F:alcohol dehydrogenase (NADP+) activity"/>
    <property type="evidence" value="ECO:0007669"/>
    <property type="project" value="TreeGrafter"/>
</dbReference>
<dbReference type="CDD" id="cd08187">
    <property type="entry name" value="BDH"/>
    <property type="match status" value="1"/>
</dbReference>
<accession>A0A1T4VV82</accession>
<dbReference type="EMBL" id="FUXX01000051">
    <property type="protein sequence ID" value="SKA68856.1"/>
    <property type="molecule type" value="Genomic_DNA"/>
</dbReference>
<dbReference type="PANTHER" id="PTHR43633">
    <property type="entry name" value="ALCOHOL DEHYDROGENASE YQHD"/>
    <property type="match status" value="1"/>
</dbReference>
<dbReference type="PANTHER" id="PTHR43633:SF1">
    <property type="entry name" value="ALCOHOL DEHYDROGENASE YQHD"/>
    <property type="match status" value="1"/>
</dbReference>
<dbReference type="GO" id="GO:1990362">
    <property type="term" value="F:butanol dehydrogenase (NAD+) activity"/>
    <property type="evidence" value="ECO:0007669"/>
    <property type="project" value="InterPro"/>
</dbReference>
<protein>
    <submittedName>
        <fullName evidence="6">Uncharacterized protein</fullName>
    </submittedName>
</protein>
<keyword evidence="7" id="KW-1185">Reference proteome</keyword>
<evidence type="ECO:0000313" key="7">
    <source>
        <dbReference type="Proteomes" id="UP000242432"/>
    </source>
</evidence>
<dbReference type="SUPFAM" id="SSF56796">
    <property type="entry name" value="Dehydroquinate synthase-like"/>
    <property type="match status" value="1"/>
</dbReference>
<evidence type="ECO:0000256" key="1">
    <source>
        <dbReference type="ARBA" id="ARBA00001962"/>
    </source>
</evidence>
<dbReference type="InterPro" id="IPR056798">
    <property type="entry name" value="ADH_Fe_C"/>
</dbReference>
<comment type="similarity">
    <text evidence="2">Belongs to the iron-containing alcohol dehydrogenase family.</text>
</comment>
<dbReference type="InterPro" id="IPR001670">
    <property type="entry name" value="ADH_Fe/GldA"/>
</dbReference>
<dbReference type="STRING" id="83771.SAMN02910357_01838"/>
<dbReference type="AlphaFoldDB" id="A0A1T4VV82"/>
<reference evidence="7" key="1">
    <citation type="submission" date="2017-02" db="EMBL/GenBank/DDBJ databases">
        <authorList>
            <person name="Varghese N."/>
            <person name="Submissions S."/>
        </authorList>
    </citation>
    <scope>NUCLEOTIDE SEQUENCE [LARGE SCALE GENOMIC DNA]</scope>
    <source>
        <strain evidence="7">DSM 3072</strain>
    </source>
</reference>
<feature type="domain" description="Alcohol dehydrogenase iron-type/glycerol dehydrogenase GldA" evidence="4">
    <location>
        <begin position="9"/>
        <end position="174"/>
    </location>
</feature>
<dbReference type="PROSITE" id="PS00913">
    <property type="entry name" value="ADH_IRON_1"/>
    <property type="match status" value="1"/>
</dbReference>
<evidence type="ECO:0000259" key="4">
    <source>
        <dbReference type="Pfam" id="PF00465"/>
    </source>
</evidence>
<gene>
    <name evidence="6" type="ORF">SAMN02745213_02104</name>
</gene>
<evidence type="ECO:0000259" key="5">
    <source>
        <dbReference type="Pfam" id="PF25137"/>
    </source>
</evidence>
<dbReference type="InterPro" id="IPR018211">
    <property type="entry name" value="ADH_Fe_CS"/>
</dbReference>
<dbReference type="GO" id="GO:0046872">
    <property type="term" value="F:metal ion binding"/>
    <property type="evidence" value="ECO:0007669"/>
    <property type="project" value="InterPro"/>
</dbReference>
<evidence type="ECO:0000256" key="3">
    <source>
        <dbReference type="ARBA" id="ARBA00023002"/>
    </source>
</evidence>
<dbReference type="PROSITE" id="PS00060">
    <property type="entry name" value="ADH_IRON_2"/>
    <property type="match status" value="1"/>
</dbReference>
<dbReference type="FunFam" id="3.40.50.1970:FF:000003">
    <property type="entry name" value="Alcohol dehydrogenase, iron-containing"/>
    <property type="match status" value="1"/>
</dbReference>
<sequence>MFNFDLYLPTRLVFGKGRIDELPDLTRSYGSKILLTYGGGSIKRSGIYDKIKELYKGAEIFELSGIEPNPKITSIRKGVEIAKKEKVDFILAVGGGSVLDASKNIAAGAFYDGDPWDLVLDSSKIGRTLPLFSVLTLSATGSEYDNSGVISNEDTHEKMPIFGNLWPVASICDPTYTFSVPANQTAAGAADIMSHTFESYIVNQGNTLTDGICEAMLRTVIKNAPIAISEPENYEARAELMMASSFGCCGLLNIGREGSPWVCHGLEHELSAFYDITHGVGLAILTPVWMRYSLNEKTAPRFANYGVNVFGLDPKADVMTNASKAIDLTAEFFKKIGLPSKLSEIGIDGTHFEEMADHVRKIWFGDFKDAIRPLEREDLINILKGSL</sequence>
<dbReference type="Gene3D" id="3.40.50.1970">
    <property type="match status" value="1"/>
</dbReference>
<name>A0A1T4VV82_9GAMM</name>